<dbReference type="AlphaFoldDB" id="A0A067PM85"/>
<evidence type="ECO:0000256" key="1">
    <source>
        <dbReference type="ARBA" id="ARBA00022432"/>
    </source>
</evidence>
<dbReference type="HOGENOM" id="CLU_017947_1_1_1"/>
<evidence type="ECO:0000256" key="2">
    <source>
        <dbReference type="ARBA" id="ARBA00023152"/>
    </source>
</evidence>
<dbReference type="PROSITE" id="PS51463">
    <property type="entry name" value="P_GLUCOSE_ISOMERASE_3"/>
    <property type="match status" value="1"/>
</dbReference>
<evidence type="ECO:0000313" key="4">
    <source>
        <dbReference type="EMBL" id="KDQ52412.1"/>
    </source>
</evidence>
<proteinExistence type="predicted"/>
<dbReference type="GO" id="GO:0004347">
    <property type="term" value="F:glucose-6-phosphate isomerase activity"/>
    <property type="evidence" value="ECO:0007669"/>
    <property type="project" value="InterPro"/>
</dbReference>
<dbReference type="GO" id="GO:0005829">
    <property type="term" value="C:cytosol"/>
    <property type="evidence" value="ECO:0007669"/>
    <property type="project" value="TreeGrafter"/>
</dbReference>
<dbReference type="GO" id="GO:0051156">
    <property type="term" value="P:glucose 6-phosphate metabolic process"/>
    <property type="evidence" value="ECO:0007669"/>
    <property type="project" value="TreeGrafter"/>
</dbReference>
<dbReference type="Proteomes" id="UP000027265">
    <property type="component" value="Unassembled WGS sequence"/>
</dbReference>
<sequence length="391" mass="44377">MSRGLASDYPAWKKLQQLYNLECSNLILKDLFAQDPAHFSKFSKEYVSPDDPSVTFLLNYSKNLITKPVLDTLLSLVKEAEVESYQDKMFYGEHIDTSEDRAVLHVTLQNFGDFKITEDDVNEVDSVLEIVKVFLEAVRKGDHKEDTGKTIDTIVNMTFTTLETITNTESTRDCFLTSAKDKSHIAKHFVTLSTNTKAVTEFGIAKENILWSTIGLSIALVVGYDNFEKLLKGVHGMDFKEMPLMNNLPILLAVIGIWYNDFYGSQTHCLLPYDQYLHKFANYFQQGDMESNGKFVTKGGQHPIIWGAAATNSQHSFYQLIHQGTKLIPCDFITPCTMHNPIAHSNTTTSFPMLPILMWVPLIFRTSVYEHKIFVQGVISTHLVRSLHFHG</sequence>
<dbReference type="InterPro" id="IPR035482">
    <property type="entry name" value="SIS_PGI_2"/>
</dbReference>
<accession>A0A067PM85</accession>
<dbReference type="STRING" id="933084.A0A067PM85"/>
<keyword evidence="3" id="KW-0413">Isomerase</keyword>
<dbReference type="Gene3D" id="3.40.50.10490">
    <property type="entry name" value="Glucose-6-phosphate isomerase like protein, domain 1"/>
    <property type="match status" value="3"/>
</dbReference>
<dbReference type="EMBL" id="KL197740">
    <property type="protein sequence ID" value="KDQ52412.1"/>
    <property type="molecule type" value="Genomic_DNA"/>
</dbReference>
<keyword evidence="1" id="KW-0312">Gluconeogenesis</keyword>
<gene>
    <name evidence="4" type="ORF">JAAARDRAFT_61944</name>
</gene>
<dbReference type="OrthoDB" id="5831190at2759"/>
<evidence type="ECO:0000256" key="3">
    <source>
        <dbReference type="ARBA" id="ARBA00023235"/>
    </source>
</evidence>
<organism evidence="4 5">
    <name type="scientific">Jaapia argillacea MUCL 33604</name>
    <dbReference type="NCBI Taxonomy" id="933084"/>
    <lineage>
        <taxon>Eukaryota</taxon>
        <taxon>Fungi</taxon>
        <taxon>Dikarya</taxon>
        <taxon>Basidiomycota</taxon>
        <taxon>Agaricomycotina</taxon>
        <taxon>Agaricomycetes</taxon>
        <taxon>Agaricomycetidae</taxon>
        <taxon>Jaapiales</taxon>
        <taxon>Jaapiaceae</taxon>
        <taxon>Jaapia</taxon>
    </lineage>
</organism>
<keyword evidence="2" id="KW-0324">Glycolysis</keyword>
<evidence type="ECO:0000313" key="5">
    <source>
        <dbReference type="Proteomes" id="UP000027265"/>
    </source>
</evidence>
<dbReference type="GO" id="GO:0006096">
    <property type="term" value="P:glycolytic process"/>
    <property type="evidence" value="ECO:0007669"/>
    <property type="project" value="UniProtKB-KW"/>
</dbReference>
<dbReference type="InterPro" id="IPR046348">
    <property type="entry name" value="SIS_dom_sf"/>
</dbReference>
<dbReference type="GO" id="GO:0048029">
    <property type="term" value="F:monosaccharide binding"/>
    <property type="evidence" value="ECO:0007669"/>
    <property type="project" value="TreeGrafter"/>
</dbReference>
<dbReference type="CDD" id="cd05016">
    <property type="entry name" value="SIS_PGI_2"/>
    <property type="match status" value="1"/>
</dbReference>
<dbReference type="InterPro" id="IPR001672">
    <property type="entry name" value="G6P_Isomerase"/>
</dbReference>
<dbReference type="PANTHER" id="PTHR11469:SF1">
    <property type="entry name" value="GLUCOSE-6-PHOSPHATE ISOMERASE"/>
    <property type="match status" value="1"/>
</dbReference>
<keyword evidence="5" id="KW-1185">Reference proteome</keyword>
<dbReference type="Pfam" id="PF00342">
    <property type="entry name" value="PGI"/>
    <property type="match status" value="1"/>
</dbReference>
<dbReference type="GO" id="GO:0097367">
    <property type="term" value="F:carbohydrate derivative binding"/>
    <property type="evidence" value="ECO:0007669"/>
    <property type="project" value="InterPro"/>
</dbReference>
<reference evidence="5" key="1">
    <citation type="journal article" date="2014" name="Proc. Natl. Acad. Sci. U.S.A.">
        <title>Extensive sampling of basidiomycete genomes demonstrates inadequacy of the white-rot/brown-rot paradigm for wood decay fungi.</title>
        <authorList>
            <person name="Riley R."/>
            <person name="Salamov A.A."/>
            <person name="Brown D.W."/>
            <person name="Nagy L.G."/>
            <person name="Floudas D."/>
            <person name="Held B.W."/>
            <person name="Levasseur A."/>
            <person name="Lombard V."/>
            <person name="Morin E."/>
            <person name="Otillar R."/>
            <person name="Lindquist E.A."/>
            <person name="Sun H."/>
            <person name="LaButti K.M."/>
            <person name="Schmutz J."/>
            <person name="Jabbour D."/>
            <person name="Luo H."/>
            <person name="Baker S.E."/>
            <person name="Pisabarro A.G."/>
            <person name="Walton J.D."/>
            <person name="Blanchette R.A."/>
            <person name="Henrissat B."/>
            <person name="Martin F."/>
            <person name="Cullen D."/>
            <person name="Hibbett D.S."/>
            <person name="Grigoriev I.V."/>
        </authorList>
    </citation>
    <scope>NUCLEOTIDE SEQUENCE [LARGE SCALE GENOMIC DNA]</scope>
    <source>
        <strain evidence="5">MUCL 33604</strain>
    </source>
</reference>
<dbReference type="InParanoid" id="A0A067PM85"/>
<dbReference type="SUPFAM" id="SSF53697">
    <property type="entry name" value="SIS domain"/>
    <property type="match status" value="1"/>
</dbReference>
<dbReference type="PANTHER" id="PTHR11469">
    <property type="entry name" value="GLUCOSE-6-PHOSPHATE ISOMERASE"/>
    <property type="match status" value="1"/>
</dbReference>
<protein>
    <submittedName>
        <fullName evidence="4">Uncharacterized protein</fullName>
    </submittedName>
</protein>
<name>A0A067PM85_9AGAM</name>
<dbReference type="GO" id="GO:0006094">
    <property type="term" value="P:gluconeogenesis"/>
    <property type="evidence" value="ECO:0007669"/>
    <property type="project" value="UniProtKB-KW"/>
</dbReference>